<dbReference type="EMBL" id="CAJVPU010000947">
    <property type="protein sequence ID" value="CAG8466830.1"/>
    <property type="molecule type" value="Genomic_DNA"/>
</dbReference>
<evidence type="ECO:0000313" key="1">
    <source>
        <dbReference type="EMBL" id="CAG8466830.1"/>
    </source>
</evidence>
<protein>
    <submittedName>
        <fullName evidence="1">11012_t:CDS:1</fullName>
    </submittedName>
</protein>
<comment type="caution">
    <text evidence="1">The sequence shown here is derived from an EMBL/GenBank/DDBJ whole genome shotgun (WGS) entry which is preliminary data.</text>
</comment>
<proteinExistence type="predicted"/>
<gene>
    <name evidence="1" type="ORF">DHETER_LOCUS1533</name>
</gene>
<keyword evidence="2" id="KW-1185">Reference proteome</keyword>
<dbReference type="Proteomes" id="UP000789702">
    <property type="component" value="Unassembled WGS sequence"/>
</dbReference>
<accession>A0ACA9KD39</accession>
<organism evidence="1 2">
    <name type="scientific">Dentiscutata heterogama</name>
    <dbReference type="NCBI Taxonomy" id="1316150"/>
    <lineage>
        <taxon>Eukaryota</taxon>
        <taxon>Fungi</taxon>
        <taxon>Fungi incertae sedis</taxon>
        <taxon>Mucoromycota</taxon>
        <taxon>Glomeromycotina</taxon>
        <taxon>Glomeromycetes</taxon>
        <taxon>Diversisporales</taxon>
        <taxon>Gigasporaceae</taxon>
        <taxon>Dentiscutata</taxon>
    </lineage>
</organism>
<sequence length="114" mass="13304">MDLDNLDFEPNLFEFNKGKHPPMPQNSSCCWRDFSSTLKLNVYTYFCCEGRSIQEEFKEVYFATGSSIGEIDDTLSKKSSESSDKELRNNFSDRFTFMKHYKGIHARKWCAENG</sequence>
<name>A0ACA9KD39_9GLOM</name>
<evidence type="ECO:0000313" key="2">
    <source>
        <dbReference type="Proteomes" id="UP000789702"/>
    </source>
</evidence>
<reference evidence="1" key="1">
    <citation type="submission" date="2021-06" db="EMBL/GenBank/DDBJ databases">
        <authorList>
            <person name="Kallberg Y."/>
            <person name="Tangrot J."/>
            <person name="Rosling A."/>
        </authorList>
    </citation>
    <scope>NUCLEOTIDE SEQUENCE</scope>
    <source>
        <strain evidence="1">IL203A</strain>
    </source>
</reference>